<dbReference type="PANTHER" id="PTHR43332">
    <property type="entry name" value="INNER MEMBRANE TRANSPORT PERMEASE YADH-RELATED"/>
    <property type="match status" value="1"/>
</dbReference>
<keyword evidence="5" id="KW-1003">Cell membrane</keyword>
<name>A0A2M7V778_9BACT</name>
<accession>A0A2M7V778</accession>
<keyword evidence="2 5" id="KW-0812">Transmembrane</keyword>
<keyword evidence="4 5" id="KW-0472">Membrane</keyword>
<feature type="domain" description="ABC transmembrane type-2" evidence="6">
    <location>
        <begin position="23"/>
        <end position="252"/>
    </location>
</feature>
<dbReference type="PIRSF" id="PIRSF006648">
    <property type="entry name" value="DrrB"/>
    <property type="match status" value="1"/>
</dbReference>
<evidence type="ECO:0000256" key="1">
    <source>
        <dbReference type="ARBA" id="ARBA00004141"/>
    </source>
</evidence>
<dbReference type="PANTHER" id="PTHR43332:SF2">
    <property type="entry name" value="INNER MEMBRANE TRANSPORT PERMEASE YADH"/>
    <property type="match status" value="1"/>
</dbReference>
<feature type="transmembrane region" description="Helical" evidence="5">
    <location>
        <begin position="171"/>
        <end position="189"/>
    </location>
</feature>
<comment type="caution">
    <text evidence="7">The sequence shown here is derived from an EMBL/GenBank/DDBJ whole genome shotgun (WGS) entry which is preliminary data.</text>
</comment>
<proteinExistence type="inferred from homology"/>
<keyword evidence="5" id="KW-0813">Transport</keyword>
<dbReference type="GO" id="GO:0043190">
    <property type="term" value="C:ATP-binding cassette (ABC) transporter complex"/>
    <property type="evidence" value="ECO:0007669"/>
    <property type="project" value="InterPro"/>
</dbReference>
<dbReference type="InterPro" id="IPR052522">
    <property type="entry name" value="ABC-2_transport_permease"/>
</dbReference>
<dbReference type="Pfam" id="PF01061">
    <property type="entry name" value="ABC2_membrane"/>
    <property type="match status" value="1"/>
</dbReference>
<reference evidence="8" key="1">
    <citation type="submission" date="2017-09" db="EMBL/GenBank/DDBJ databases">
        <title>Depth-based differentiation of microbial function through sediment-hosted aquifers and enrichment of novel symbionts in the deep terrestrial subsurface.</title>
        <authorList>
            <person name="Probst A.J."/>
            <person name="Ladd B."/>
            <person name="Jarett J.K."/>
            <person name="Geller-Mcgrath D.E."/>
            <person name="Sieber C.M.K."/>
            <person name="Emerson J.B."/>
            <person name="Anantharaman K."/>
            <person name="Thomas B.C."/>
            <person name="Malmstrom R."/>
            <person name="Stieglmeier M."/>
            <person name="Klingl A."/>
            <person name="Woyke T."/>
            <person name="Ryan C.M."/>
            <person name="Banfield J.F."/>
        </authorList>
    </citation>
    <scope>NUCLEOTIDE SEQUENCE [LARGE SCALE GENOMIC DNA]</scope>
</reference>
<dbReference type="AlphaFoldDB" id="A0A2M7V778"/>
<feature type="transmembrane region" description="Helical" evidence="5">
    <location>
        <begin position="225"/>
        <end position="249"/>
    </location>
</feature>
<feature type="transmembrane region" description="Helical" evidence="5">
    <location>
        <begin position="33"/>
        <end position="51"/>
    </location>
</feature>
<dbReference type="Proteomes" id="UP000228568">
    <property type="component" value="Unassembled WGS sequence"/>
</dbReference>
<dbReference type="GO" id="GO:0140359">
    <property type="term" value="F:ABC-type transporter activity"/>
    <property type="evidence" value="ECO:0007669"/>
    <property type="project" value="InterPro"/>
</dbReference>
<sequence length="257" mass="29267">MLKNMNVIGLKTFIYQEIQRFTRVWIQSLVSPWINALLYILVFGVIVGARIQLISGVRYIDFVLPGIVMLNIISSAYMQGSFGLYFKRFARHIEELLIAPFSHLEMLMGFLVASVLRGLIVGFGVYVIALFFTTSTISHVFLFLFYSISVATIFSLVGLIVGLWSNNFEEVSILNTFLIMPLTFLGGVFNSVSMLPEKAQIFVRLNPFFYFVDGLRYSMIGISEANVWVGLAIIFGLIFGLGWVVWYLFKIGWRLRT</sequence>
<dbReference type="InterPro" id="IPR013525">
    <property type="entry name" value="ABC2_TM"/>
</dbReference>
<dbReference type="NCBIfam" id="NF011648">
    <property type="entry name" value="PRK15066.1"/>
    <property type="match status" value="1"/>
</dbReference>
<evidence type="ECO:0000256" key="4">
    <source>
        <dbReference type="ARBA" id="ARBA00023136"/>
    </source>
</evidence>
<comment type="similarity">
    <text evidence="5">Belongs to the ABC-2 integral membrane protein family.</text>
</comment>
<evidence type="ECO:0000256" key="2">
    <source>
        <dbReference type="ARBA" id="ARBA00022692"/>
    </source>
</evidence>
<feature type="transmembrane region" description="Helical" evidence="5">
    <location>
        <begin position="63"/>
        <end position="86"/>
    </location>
</feature>
<organism evidence="7 8">
    <name type="scientific">Candidatus Magasanikbacteria bacterium CG_4_10_14_0_2_um_filter_37_12</name>
    <dbReference type="NCBI Taxonomy" id="1974637"/>
    <lineage>
        <taxon>Bacteria</taxon>
        <taxon>Candidatus Magasanikiibacteriota</taxon>
    </lineage>
</organism>
<evidence type="ECO:0000256" key="3">
    <source>
        <dbReference type="ARBA" id="ARBA00022989"/>
    </source>
</evidence>
<dbReference type="InterPro" id="IPR047817">
    <property type="entry name" value="ABC2_TM_bact-type"/>
</dbReference>
<feature type="transmembrane region" description="Helical" evidence="5">
    <location>
        <begin position="140"/>
        <end position="165"/>
    </location>
</feature>
<comment type="subcellular location">
    <subcellularLocation>
        <location evidence="5">Cell membrane</location>
        <topology evidence="5">Multi-pass membrane protein</topology>
    </subcellularLocation>
    <subcellularLocation>
        <location evidence="1">Membrane</location>
        <topology evidence="1">Multi-pass membrane protein</topology>
    </subcellularLocation>
</comment>
<protein>
    <recommendedName>
        <fullName evidence="5">Transport permease protein</fullName>
    </recommendedName>
</protein>
<evidence type="ECO:0000259" key="6">
    <source>
        <dbReference type="PROSITE" id="PS51012"/>
    </source>
</evidence>
<dbReference type="PROSITE" id="PS51012">
    <property type="entry name" value="ABC_TM2"/>
    <property type="match status" value="1"/>
</dbReference>
<dbReference type="EMBL" id="PFPK01000040">
    <property type="protein sequence ID" value="PIZ94528.1"/>
    <property type="molecule type" value="Genomic_DNA"/>
</dbReference>
<evidence type="ECO:0000313" key="7">
    <source>
        <dbReference type="EMBL" id="PIZ94528.1"/>
    </source>
</evidence>
<evidence type="ECO:0000256" key="5">
    <source>
        <dbReference type="RuleBase" id="RU361157"/>
    </source>
</evidence>
<evidence type="ECO:0000313" key="8">
    <source>
        <dbReference type="Proteomes" id="UP000228568"/>
    </source>
</evidence>
<dbReference type="InterPro" id="IPR000412">
    <property type="entry name" value="ABC_2_transport"/>
</dbReference>
<gene>
    <name evidence="7" type="ORF">COX81_03435</name>
</gene>
<keyword evidence="3 5" id="KW-1133">Transmembrane helix</keyword>
<feature type="transmembrane region" description="Helical" evidence="5">
    <location>
        <begin position="106"/>
        <end position="133"/>
    </location>
</feature>